<evidence type="ECO:0000313" key="1">
    <source>
        <dbReference type="EMBL" id="GHF37744.1"/>
    </source>
</evidence>
<keyword evidence="2" id="KW-1185">Reference proteome</keyword>
<dbReference type="AlphaFoldDB" id="A0A8J3M4E7"/>
<sequence length="446" mass="47995">MWISVKAQEGDTLDIIAKRYKNKDPKAILQYDGNKKIAARLKKGEKLAKGEVVWVLDPNGKVYVVKTAKGEVVLTEKEYKAFQKEVHAKMDSFLERQRLNYNYACDRHDAQIKINDDQWFVSSVVGTFSSVDEPKNGWKVAKAAYKKLEGTVKARDYKGFEKAAAACEKEIAIYTNDVHNWINGLIDTAEGTVTVLKGVKEVGKFCGVLAAVTIAAPATLGAAMLVGGASSAGVGLLYDGGENVGLAANGMKTMSASEIGKRFAANFVTGAIAAGILAKAMPLLKGPLMKLITNNAFLKAQAARLGQSLGGTVFKKEVEIALKKIAPEAMAKGTVYLNTQRVMIEATMKFFLRGGNAALHKAIGTGKGVRYIEDAVLEWIKTAPSELMSKDGKGVGDGAAKAVIKSGAVDKIFDDVIASNMAAFKKELQSVLEEHITRELKKQKAA</sequence>
<protein>
    <recommendedName>
        <fullName evidence="3">LysM domain-containing protein</fullName>
    </recommendedName>
</protein>
<organism evidence="1 2">
    <name type="scientific">Seohaeicola zhoushanensis</name>
    <dbReference type="NCBI Taxonomy" id="1569283"/>
    <lineage>
        <taxon>Bacteria</taxon>
        <taxon>Pseudomonadati</taxon>
        <taxon>Pseudomonadota</taxon>
        <taxon>Alphaproteobacteria</taxon>
        <taxon>Rhodobacterales</taxon>
        <taxon>Roseobacteraceae</taxon>
        <taxon>Seohaeicola</taxon>
    </lineage>
</organism>
<name>A0A8J3M4E7_9RHOB</name>
<dbReference type="Proteomes" id="UP000626220">
    <property type="component" value="Unassembled WGS sequence"/>
</dbReference>
<gene>
    <name evidence="1" type="ORF">GCM10017056_07120</name>
</gene>
<dbReference type="CDD" id="cd00761">
    <property type="entry name" value="Glyco_tranf_GTA_type"/>
    <property type="match status" value="1"/>
</dbReference>
<reference evidence="1" key="1">
    <citation type="journal article" date="2014" name="Int. J. Syst. Evol. Microbiol.">
        <title>Complete genome sequence of Corynebacterium casei LMG S-19264T (=DSM 44701T), isolated from a smear-ripened cheese.</title>
        <authorList>
            <consortium name="US DOE Joint Genome Institute (JGI-PGF)"/>
            <person name="Walter F."/>
            <person name="Albersmeier A."/>
            <person name="Kalinowski J."/>
            <person name="Ruckert C."/>
        </authorList>
    </citation>
    <scope>NUCLEOTIDE SEQUENCE</scope>
    <source>
        <strain evidence="1">KCTC 42650</strain>
    </source>
</reference>
<accession>A0A8J3M4E7</accession>
<comment type="caution">
    <text evidence="1">The sequence shown here is derived from an EMBL/GenBank/DDBJ whole genome shotgun (WGS) entry which is preliminary data.</text>
</comment>
<evidence type="ECO:0000313" key="2">
    <source>
        <dbReference type="Proteomes" id="UP000626220"/>
    </source>
</evidence>
<reference evidence="1" key="2">
    <citation type="submission" date="2020-09" db="EMBL/GenBank/DDBJ databases">
        <authorList>
            <person name="Sun Q."/>
            <person name="Kim S."/>
        </authorList>
    </citation>
    <scope>NUCLEOTIDE SEQUENCE</scope>
    <source>
        <strain evidence="1">KCTC 42650</strain>
    </source>
</reference>
<evidence type="ECO:0008006" key="3">
    <source>
        <dbReference type="Google" id="ProtNLM"/>
    </source>
</evidence>
<proteinExistence type="predicted"/>
<dbReference type="EMBL" id="BNCJ01000001">
    <property type="protein sequence ID" value="GHF37744.1"/>
    <property type="molecule type" value="Genomic_DNA"/>
</dbReference>
<dbReference type="RefSeq" id="WP_189678649.1">
    <property type="nucleotide sequence ID" value="NZ_BNCJ01000001.1"/>
</dbReference>